<reference evidence="4 5" key="1">
    <citation type="submission" date="2015-11" db="EMBL/GenBank/DDBJ databases">
        <title>Draft genome of Sulfurovum riftiae 1812E, a member of the Epsilonproteobacteria isolated from the tube of the deep-sea hydrothermal vent tubewom Riftia pachyptila.</title>
        <authorList>
            <person name="Vetriani C."/>
            <person name="Giovannelli D."/>
        </authorList>
    </citation>
    <scope>NUCLEOTIDE SEQUENCE [LARGE SCALE GENOMIC DNA]</scope>
    <source>
        <strain evidence="4 5">1812E</strain>
    </source>
</reference>
<comment type="caution">
    <text evidence="4">The sequence shown here is derived from an EMBL/GenBank/DDBJ whole genome shotgun (WGS) entry which is preliminary data.</text>
</comment>
<dbReference type="InterPro" id="IPR009057">
    <property type="entry name" value="Homeodomain-like_sf"/>
</dbReference>
<dbReference type="GO" id="GO:0015074">
    <property type="term" value="P:DNA integration"/>
    <property type="evidence" value="ECO:0007669"/>
    <property type="project" value="InterPro"/>
</dbReference>
<dbReference type="InterPro" id="IPR036397">
    <property type="entry name" value="RNaseH_sf"/>
</dbReference>
<dbReference type="PROSITE" id="PS50994">
    <property type="entry name" value="INTEGRASE"/>
    <property type="match status" value="1"/>
</dbReference>
<evidence type="ECO:0000256" key="1">
    <source>
        <dbReference type="ARBA" id="ARBA00023172"/>
    </source>
</evidence>
<accession>A0A151CGI1</accession>
<name>A0A151CGI1_9BACT</name>
<dbReference type="GO" id="GO:0032196">
    <property type="term" value="P:transposition"/>
    <property type="evidence" value="ECO:0007669"/>
    <property type="project" value="TreeGrafter"/>
</dbReference>
<gene>
    <name evidence="4" type="ORF">AS592_12080</name>
</gene>
<dbReference type="GO" id="GO:0004803">
    <property type="term" value="F:transposase activity"/>
    <property type="evidence" value="ECO:0007669"/>
    <property type="project" value="TreeGrafter"/>
</dbReference>
<dbReference type="InterPro" id="IPR053392">
    <property type="entry name" value="Transposase_IS30-like"/>
</dbReference>
<dbReference type="GO" id="GO:0003676">
    <property type="term" value="F:nucleic acid binding"/>
    <property type="evidence" value="ECO:0007669"/>
    <property type="project" value="InterPro"/>
</dbReference>
<dbReference type="InterPro" id="IPR038116">
    <property type="entry name" value="TrpR-like_sf"/>
</dbReference>
<dbReference type="GO" id="GO:0006310">
    <property type="term" value="P:DNA recombination"/>
    <property type="evidence" value="ECO:0007669"/>
    <property type="project" value="UniProtKB-KW"/>
</dbReference>
<dbReference type="Proteomes" id="UP000075359">
    <property type="component" value="Unassembled WGS sequence"/>
</dbReference>
<dbReference type="GO" id="GO:0005829">
    <property type="term" value="C:cytosol"/>
    <property type="evidence" value="ECO:0007669"/>
    <property type="project" value="TreeGrafter"/>
</dbReference>
<sequence>MKYKQLTLTERYHISLFLERGCTQKEIAEELGVHPSTISREIRRNWDTHSDKYEYTTAHINTEHRHKSKSKYTVIKPQIENYIREKLKAGWSPEQIAGRMKYERIGSISHETIYQFIYRNKASKGRLYKYLRHKNKKYHKRCNDYQRRGTISDRRMIDTRPKIVEKKKRIGDLEIDTVIGKDHIGALVTAVDRKSKFTLIKKVPSKHAELVTTALIEMLEPIKPVVKTITSDNGKEFAYHKQVSEILDTDFYFANPYHSWERGLNEHTNGLIRQYLPKKTDFTQVSKEDIITIQEKLNHRPRKVLNYRTPYEVFFEEFAKELAA</sequence>
<dbReference type="InterPro" id="IPR001387">
    <property type="entry name" value="Cro/C1-type_HTH"/>
</dbReference>
<dbReference type="PANTHER" id="PTHR10948">
    <property type="entry name" value="TRANSPOSASE"/>
    <property type="match status" value="1"/>
</dbReference>
<evidence type="ECO:0000259" key="2">
    <source>
        <dbReference type="PROSITE" id="PS50943"/>
    </source>
</evidence>
<dbReference type="PANTHER" id="PTHR10948:SF23">
    <property type="entry name" value="TRANSPOSASE INSI FOR INSERTION SEQUENCE ELEMENT IS30A-RELATED"/>
    <property type="match status" value="1"/>
</dbReference>
<dbReference type="SUPFAM" id="SSF53098">
    <property type="entry name" value="Ribonuclease H-like"/>
    <property type="match status" value="1"/>
</dbReference>
<dbReference type="RefSeq" id="WP_067330597.1">
    <property type="nucleotide sequence ID" value="NZ_LNKT01000021.1"/>
</dbReference>
<dbReference type="SUPFAM" id="SSF46689">
    <property type="entry name" value="Homeodomain-like"/>
    <property type="match status" value="1"/>
</dbReference>
<dbReference type="STRING" id="1630136.AS592_12080"/>
<dbReference type="InterPro" id="IPR012337">
    <property type="entry name" value="RNaseH-like_sf"/>
</dbReference>
<evidence type="ECO:0000313" key="5">
    <source>
        <dbReference type="Proteomes" id="UP000075359"/>
    </source>
</evidence>
<dbReference type="InterPro" id="IPR025246">
    <property type="entry name" value="IS30-like_HTH"/>
</dbReference>
<dbReference type="AlphaFoldDB" id="A0A151CGI1"/>
<dbReference type="Pfam" id="PF00665">
    <property type="entry name" value="rve"/>
    <property type="match status" value="1"/>
</dbReference>
<keyword evidence="1" id="KW-0233">DNA recombination</keyword>
<evidence type="ECO:0000313" key="4">
    <source>
        <dbReference type="EMBL" id="KYJ86638.1"/>
    </source>
</evidence>
<feature type="domain" description="Integrase catalytic" evidence="3">
    <location>
        <begin position="157"/>
        <end position="318"/>
    </location>
</feature>
<dbReference type="Gene3D" id="1.10.1270.10">
    <property type="entry name" value="TrpR-like"/>
    <property type="match status" value="1"/>
</dbReference>
<evidence type="ECO:0000259" key="3">
    <source>
        <dbReference type="PROSITE" id="PS50994"/>
    </source>
</evidence>
<dbReference type="NCBIfam" id="NF033563">
    <property type="entry name" value="transpos_IS30"/>
    <property type="match status" value="1"/>
</dbReference>
<dbReference type="CDD" id="cd00093">
    <property type="entry name" value="HTH_XRE"/>
    <property type="match status" value="1"/>
</dbReference>
<dbReference type="Gene3D" id="3.30.420.10">
    <property type="entry name" value="Ribonuclease H-like superfamily/Ribonuclease H"/>
    <property type="match status" value="1"/>
</dbReference>
<feature type="domain" description="HTH cro/C1-type" evidence="2">
    <location>
        <begin position="19"/>
        <end position="40"/>
    </location>
</feature>
<dbReference type="EMBL" id="LNKT01000021">
    <property type="protein sequence ID" value="KYJ86638.1"/>
    <property type="molecule type" value="Genomic_DNA"/>
</dbReference>
<keyword evidence="5" id="KW-1185">Reference proteome</keyword>
<dbReference type="PROSITE" id="PS50943">
    <property type="entry name" value="HTH_CROC1"/>
    <property type="match status" value="1"/>
</dbReference>
<dbReference type="OrthoDB" id="9803231at2"/>
<dbReference type="InterPro" id="IPR051917">
    <property type="entry name" value="Transposase-Integrase"/>
</dbReference>
<proteinExistence type="predicted"/>
<organism evidence="4 5">
    <name type="scientific">Sulfurovum riftiae</name>
    <dbReference type="NCBI Taxonomy" id="1630136"/>
    <lineage>
        <taxon>Bacteria</taxon>
        <taxon>Pseudomonadati</taxon>
        <taxon>Campylobacterota</taxon>
        <taxon>Epsilonproteobacteria</taxon>
        <taxon>Campylobacterales</taxon>
        <taxon>Sulfurovaceae</taxon>
        <taxon>Sulfurovum</taxon>
    </lineage>
</organism>
<dbReference type="InterPro" id="IPR001584">
    <property type="entry name" value="Integrase_cat-core"/>
</dbReference>
<protein>
    <submittedName>
        <fullName evidence="4">Integrase</fullName>
    </submittedName>
</protein>
<dbReference type="Pfam" id="PF13936">
    <property type="entry name" value="HTH_38"/>
    <property type="match status" value="1"/>
</dbReference>